<evidence type="ECO:0000313" key="4">
    <source>
        <dbReference type="Proteomes" id="UP001196413"/>
    </source>
</evidence>
<dbReference type="InterPro" id="IPR051962">
    <property type="entry name" value="Cuticlin"/>
</dbReference>
<dbReference type="PROSITE" id="PS51034">
    <property type="entry name" value="ZP_2"/>
    <property type="match status" value="1"/>
</dbReference>
<name>A0AAD5R1X9_PARTN</name>
<dbReference type="AlphaFoldDB" id="A0AAD5R1X9"/>
<sequence>MSVFKFPGEGNVIFHCKISLCDMTSDGSCIEKVPPRCGKRQPVIAFRERRSTDEQLIRQLTDQISPIASESLMVRSRRNIVPTKDGFHMTLEVETRTLNVLLGDNIRPETSVKYCDIS</sequence>
<reference evidence="3" key="1">
    <citation type="submission" date="2021-06" db="EMBL/GenBank/DDBJ databases">
        <title>Parelaphostrongylus tenuis whole genome reference sequence.</title>
        <authorList>
            <person name="Garwood T.J."/>
            <person name="Larsen P.A."/>
            <person name="Fountain-Jones N.M."/>
            <person name="Garbe J.R."/>
            <person name="Macchietto M.G."/>
            <person name="Kania S.A."/>
            <person name="Gerhold R.W."/>
            <person name="Richards J.E."/>
            <person name="Wolf T.M."/>
        </authorList>
    </citation>
    <scope>NUCLEOTIDE SEQUENCE</scope>
    <source>
        <strain evidence="3">MNPRO001-30</strain>
        <tissue evidence="3">Meninges</tissue>
    </source>
</reference>
<keyword evidence="1" id="KW-0732">Signal</keyword>
<evidence type="ECO:0000256" key="1">
    <source>
        <dbReference type="ARBA" id="ARBA00022729"/>
    </source>
</evidence>
<comment type="caution">
    <text evidence="3">The sequence shown here is derived from an EMBL/GenBank/DDBJ whole genome shotgun (WGS) entry which is preliminary data.</text>
</comment>
<dbReference type="PANTHER" id="PTHR22907">
    <property type="entry name" value="GH04558P"/>
    <property type="match status" value="1"/>
</dbReference>
<proteinExistence type="predicted"/>
<evidence type="ECO:0000313" key="3">
    <source>
        <dbReference type="EMBL" id="KAJ1368011.1"/>
    </source>
</evidence>
<gene>
    <name evidence="3" type="ORF">KIN20_029059</name>
</gene>
<dbReference type="Proteomes" id="UP001196413">
    <property type="component" value="Unassembled WGS sequence"/>
</dbReference>
<keyword evidence="4" id="KW-1185">Reference proteome</keyword>
<organism evidence="3 4">
    <name type="scientific">Parelaphostrongylus tenuis</name>
    <name type="common">Meningeal worm</name>
    <dbReference type="NCBI Taxonomy" id="148309"/>
    <lineage>
        <taxon>Eukaryota</taxon>
        <taxon>Metazoa</taxon>
        <taxon>Ecdysozoa</taxon>
        <taxon>Nematoda</taxon>
        <taxon>Chromadorea</taxon>
        <taxon>Rhabditida</taxon>
        <taxon>Rhabditina</taxon>
        <taxon>Rhabditomorpha</taxon>
        <taxon>Strongyloidea</taxon>
        <taxon>Metastrongylidae</taxon>
        <taxon>Parelaphostrongylus</taxon>
    </lineage>
</organism>
<protein>
    <recommendedName>
        <fullName evidence="2">ZP domain-containing protein</fullName>
    </recommendedName>
</protein>
<dbReference type="PANTHER" id="PTHR22907:SF53">
    <property type="entry name" value="VON WILLEBRAND FACTOR TYPE A DOMAIN PROTEIN"/>
    <property type="match status" value="1"/>
</dbReference>
<dbReference type="InterPro" id="IPR001507">
    <property type="entry name" value="ZP_dom"/>
</dbReference>
<evidence type="ECO:0000259" key="2">
    <source>
        <dbReference type="PROSITE" id="PS51034"/>
    </source>
</evidence>
<dbReference type="EMBL" id="JAHQIW010006065">
    <property type="protein sequence ID" value="KAJ1368011.1"/>
    <property type="molecule type" value="Genomic_DNA"/>
</dbReference>
<feature type="domain" description="ZP" evidence="2">
    <location>
        <begin position="1"/>
        <end position="36"/>
    </location>
</feature>
<accession>A0AAD5R1X9</accession>